<dbReference type="InterPro" id="IPR001254">
    <property type="entry name" value="Trypsin_dom"/>
</dbReference>
<dbReference type="Proteomes" id="UP001157355">
    <property type="component" value="Unassembled WGS sequence"/>
</dbReference>
<evidence type="ECO:0000256" key="6">
    <source>
        <dbReference type="RuleBase" id="RU363034"/>
    </source>
</evidence>
<dbReference type="PANTHER" id="PTHR24256">
    <property type="entry name" value="TRYPTASE-RELATED"/>
    <property type="match status" value="1"/>
</dbReference>
<evidence type="ECO:0000256" key="2">
    <source>
        <dbReference type="ARBA" id="ARBA00022525"/>
    </source>
</evidence>
<dbReference type="EMBL" id="BSPP01000008">
    <property type="protein sequence ID" value="GLS87487.1"/>
    <property type="molecule type" value="Genomic_DNA"/>
</dbReference>
<dbReference type="PROSITE" id="PS50240">
    <property type="entry name" value="TRYPSIN_DOM"/>
    <property type="match status" value="1"/>
</dbReference>
<keyword evidence="10" id="KW-1185">Reference proteome</keyword>
<keyword evidence="5" id="KW-0325">Glycoprotein</keyword>
<dbReference type="Pfam" id="PF00089">
    <property type="entry name" value="Trypsin"/>
    <property type="match status" value="1"/>
</dbReference>
<comment type="subcellular location">
    <subcellularLocation>
        <location evidence="1">Secreted</location>
    </subcellularLocation>
</comment>
<reference evidence="9 10" key="1">
    <citation type="journal article" date="2014" name="Int. J. Syst. Evol. Microbiol.">
        <title>Complete genome sequence of Corynebacterium casei LMG S-19264T (=DSM 44701T), isolated from a smear-ripened cheese.</title>
        <authorList>
            <consortium name="US DOE Joint Genome Institute (JGI-PGF)"/>
            <person name="Walter F."/>
            <person name="Albersmeier A."/>
            <person name="Kalinowski J."/>
            <person name="Ruckert C."/>
        </authorList>
    </citation>
    <scope>NUCLEOTIDE SEQUENCE [LARGE SCALE GENOMIC DNA]</scope>
    <source>
        <strain evidence="9 10">NBRC 111766</strain>
    </source>
</reference>
<dbReference type="GO" id="GO:0006508">
    <property type="term" value="P:proteolysis"/>
    <property type="evidence" value="ECO:0007669"/>
    <property type="project" value="UniProtKB-KW"/>
</dbReference>
<evidence type="ECO:0000313" key="10">
    <source>
        <dbReference type="Proteomes" id="UP001157355"/>
    </source>
</evidence>
<feature type="chain" id="PRO_5041458930" description="Peptidase S1 domain-containing protein" evidence="7">
    <location>
        <begin position="20"/>
        <end position="344"/>
    </location>
</feature>
<dbReference type="InterPro" id="IPR043504">
    <property type="entry name" value="Peptidase_S1_PA_chymotrypsin"/>
</dbReference>
<dbReference type="FunFam" id="2.40.10.10:FF:000068">
    <property type="entry name" value="transmembrane protease serine 2"/>
    <property type="match status" value="1"/>
</dbReference>
<dbReference type="CDD" id="cd00190">
    <property type="entry name" value="Tryp_SPc"/>
    <property type="match status" value="1"/>
</dbReference>
<evidence type="ECO:0000256" key="4">
    <source>
        <dbReference type="ARBA" id="ARBA00023157"/>
    </source>
</evidence>
<name>A0AA37TU39_9RHOB</name>
<dbReference type="PROSITE" id="PS00135">
    <property type="entry name" value="TRYPSIN_SER"/>
    <property type="match status" value="1"/>
</dbReference>
<feature type="signal peptide" evidence="7">
    <location>
        <begin position="1"/>
        <end position="19"/>
    </location>
</feature>
<keyword evidence="6" id="KW-0720">Serine protease</keyword>
<gene>
    <name evidence="9" type="ORF">GCM10010873_24610</name>
</gene>
<protein>
    <recommendedName>
        <fullName evidence="8">Peptidase S1 domain-containing protein</fullName>
    </recommendedName>
</protein>
<evidence type="ECO:0000313" key="9">
    <source>
        <dbReference type="EMBL" id="GLS87487.1"/>
    </source>
</evidence>
<evidence type="ECO:0000256" key="3">
    <source>
        <dbReference type="ARBA" id="ARBA00022729"/>
    </source>
</evidence>
<feature type="domain" description="Peptidase S1" evidence="8">
    <location>
        <begin position="54"/>
        <end position="341"/>
    </location>
</feature>
<dbReference type="GO" id="GO:0005576">
    <property type="term" value="C:extracellular region"/>
    <property type="evidence" value="ECO:0007669"/>
    <property type="project" value="UniProtKB-SubCell"/>
</dbReference>
<organism evidence="9 10">
    <name type="scientific">Cypionkella aquatica</name>
    <dbReference type="NCBI Taxonomy" id="1756042"/>
    <lineage>
        <taxon>Bacteria</taxon>
        <taxon>Pseudomonadati</taxon>
        <taxon>Pseudomonadota</taxon>
        <taxon>Alphaproteobacteria</taxon>
        <taxon>Rhodobacterales</taxon>
        <taxon>Paracoccaceae</taxon>
        <taxon>Cypionkella</taxon>
    </lineage>
</organism>
<dbReference type="SUPFAM" id="SSF50494">
    <property type="entry name" value="Trypsin-like serine proteases"/>
    <property type="match status" value="1"/>
</dbReference>
<dbReference type="AlphaFoldDB" id="A0AA37TU39"/>
<proteinExistence type="predicted"/>
<dbReference type="SMART" id="SM00020">
    <property type="entry name" value="Tryp_SPc"/>
    <property type="match status" value="1"/>
</dbReference>
<dbReference type="FunFam" id="2.40.10.10:FF:000054">
    <property type="entry name" value="Complement C1r subcomponent"/>
    <property type="match status" value="1"/>
</dbReference>
<evidence type="ECO:0000256" key="1">
    <source>
        <dbReference type="ARBA" id="ARBA00004613"/>
    </source>
</evidence>
<dbReference type="PROSITE" id="PS00134">
    <property type="entry name" value="TRYPSIN_HIS"/>
    <property type="match status" value="1"/>
</dbReference>
<dbReference type="GO" id="GO:0004252">
    <property type="term" value="F:serine-type endopeptidase activity"/>
    <property type="evidence" value="ECO:0007669"/>
    <property type="project" value="InterPro"/>
</dbReference>
<keyword evidence="2" id="KW-0964">Secreted</keyword>
<evidence type="ECO:0000256" key="5">
    <source>
        <dbReference type="ARBA" id="ARBA00023180"/>
    </source>
</evidence>
<evidence type="ECO:0000259" key="8">
    <source>
        <dbReference type="PROSITE" id="PS50240"/>
    </source>
</evidence>
<keyword evidence="6" id="KW-0378">Hydrolase</keyword>
<keyword evidence="4" id="KW-1015">Disulfide bond</keyword>
<dbReference type="InterPro" id="IPR051487">
    <property type="entry name" value="Ser/Thr_Proteases_Immune/Dev"/>
</dbReference>
<dbReference type="InterPro" id="IPR033116">
    <property type="entry name" value="TRYPSIN_SER"/>
</dbReference>
<accession>A0AA37TU39</accession>
<sequence length="344" mass="36012">MKPIMTTLALLAMAAPATAEVTPNFAQTPPSAFAWAKSGEKAAFARKAASGGKVVGGKISATGAWPWQVALLIGGAPIGPDAQFCGGSLVMEEWVLTAAHCVHMQDAQGNWGDLNPQEVSVMLGSNIIAAGKGEVIAVKAVFRHPDYVGTGFDNDIALLKLTRAPRLPHQIIQVPDAAFGDQLDQPGVVTVVTGWGLVEGGVHPEALHETEIQMLDRAVCNQSLMAARTDAAAEGFGYAVGVLSLRDEDAYQIWDELVGRAPAPMSPNMLCSGTFEGGKTACSGDSGGPLVVPLEDGTYIQAGIVSWGLTAKSGEGCEEKALFSAYTKIAQFVPWLDQVINENP</sequence>
<dbReference type="InterPro" id="IPR018114">
    <property type="entry name" value="TRYPSIN_HIS"/>
</dbReference>
<keyword evidence="6" id="KW-0645">Protease</keyword>
<dbReference type="PRINTS" id="PR00722">
    <property type="entry name" value="CHYMOTRYPSIN"/>
</dbReference>
<evidence type="ECO:0000256" key="7">
    <source>
        <dbReference type="SAM" id="SignalP"/>
    </source>
</evidence>
<dbReference type="InterPro" id="IPR001314">
    <property type="entry name" value="Peptidase_S1A"/>
</dbReference>
<comment type="caution">
    <text evidence="9">The sequence shown here is derived from an EMBL/GenBank/DDBJ whole genome shotgun (WGS) entry which is preliminary data.</text>
</comment>
<keyword evidence="3 7" id="KW-0732">Signal</keyword>
<dbReference type="Gene3D" id="2.40.10.10">
    <property type="entry name" value="Trypsin-like serine proteases"/>
    <property type="match status" value="1"/>
</dbReference>
<dbReference type="InterPro" id="IPR009003">
    <property type="entry name" value="Peptidase_S1_PA"/>
</dbReference>